<dbReference type="NCBIfam" id="TIGR00254">
    <property type="entry name" value="GGDEF"/>
    <property type="match status" value="1"/>
</dbReference>
<evidence type="ECO:0000313" key="5">
    <source>
        <dbReference type="EMBL" id="BDU74368.1"/>
    </source>
</evidence>
<dbReference type="Pfam" id="PF00990">
    <property type="entry name" value="GGDEF"/>
    <property type="match status" value="1"/>
</dbReference>
<dbReference type="GO" id="GO:0043709">
    <property type="term" value="P:cell adhesion involved in single-species biofilm formation"/>
    <property type="evidence" value="ECO:0007669"/>
    <property type="project" value="TreeGrafter"/>
</dbReference>
<dbReference type="CDD" id="cd01949">
    <property type="entry name" value="GGDEF"/>
    <property type="match status" value="1"/>
</dbReference>
<dbReference type="Proteomes" id="UP001238179">
    <property type="component" value="Chromosome"/>
</dbReference>
<evidence type="ECO:0000256" key="3">
    <source>
        <dbReference type="SAM" id="MobiDB-lite"/>
    </source>
</evidence>
<dbReference type="RefSeq" id="WP_316413043.1">
    <property type="nucleotide sequence ID" value="NZ_AP027080.1"/>
</dbReference>
<evidence type="ECO:0000313" key="6">
    <source>
        <dbReference type="Proteomes" id="UP001238179"/>
    </source>
</evidence>
<dbReference type="InterPro" id="IPR043128">
    <property type="entry name" value="Rev_trsase/Diguanyl_cyclase"/>
</dbReference>
<dbReference type="EMBL" id="AP027080">
    <property type="protein sequence ID" value="BDU74368.1"/>
    <property type="molecule type" value="Genomic_DNA"/>
</dbReference>
<protein>
    <recommendedName>
        <fullName evidence="1">diguanylate cyclase</fullName>
        <ecNumber evidence="1">2.7.7.65</ecNumber>
    </recommendedName>
</protein>
<evidence type="ECO:0000259" key="4">
    <source>
        <dbReference type="PROSITE" id="PS50887"/>
    </source>
</evidence>
<evidence type="ECO:0000256" key="2">
    <source>
        <dbReference type="ARBA" id="ARBA00034247"/>
    </source>
</evidence>
<comment type="catalytic activity">
    <reaction evidence="2">
        <text>2 GTP = 3',3'-c-di-GMP + 2 diphosphate</text>
        <dbReference type="Rhea" id="RHEA:24898"/>
        <dbReference type="ChEBI" id="CHEBI:33019"/>
        <dbReference type="ChEBI" id="CHEBI:37565"/>
        <dbReference type="ChEBI" id="CHEBI:58805"/>
        <dbReference type="EC" id="2.7.7.65"/>
    </reaction>
</comment>
<dbReference type="KEGG" id="msil:METEAL_35420"/>
<dbReference type="SUPFAM" id="SSF55073">
    <property type="entry name" value="Nucleotide cyclase"/>
    <property type="match status" value="1"/>
</dbReference>
<dbReference type="InterPro" id="IPR029787">
    <property type="entry name" value="Nucleotide_cyclase"/>
</dbReference>
<reference evidence="6" key="1">
    <citation type="journal article" date="2023" name="Int. J. Syst. Evol. Microbiol.">
        <title>Mesoterricola silvestris gen. nov., sp. nov., Mesoterricola sediminis sp. nov., Geothrix oryzae sp. nov., Geothrix edaphica sp. nov., Geothrix rubra sp. nov., and Geothrix limicola sp. nov., six novel members of Acidobacteriota isolated from soils.</title>
        <authorList>
            <person name="Itoh H."/>
            <person name="Sugisawa Y."/>
            <person name="Mise K."/>
            <person name="Xu Z."/>
            <person name="Kuniyasu M."/>
            <person name="Ushijima N."/>
            <person name="Kawano K."/>
            <person name="Kobayashi E."/>
            <person name="Shiratori Y."/>
            <person name="Masuda Y."/>
            <person name="Senoo K."/>
        </authorList>
    </citation>
    <scope>NUCLEOTIDE SEQUENCE [LARGE SCALE GENOMIC DNA]</scope>
    <source>
        <strain evidence="6">W79</strain>
    </source>
</reference>
<sequence>MATTEGNPRFRATRAGDAPAKAAVHRDPASAELRSRLEALGEDPAYRGHPLMAELERLAEAHLRLLRRLGKITRISDGFQGQLKALNEVLQLASRTDSLTGIPNRRAMMEDLHAELLRTQRDGGSMAVIMADVDRFKAVNDTYGHEAGDQVLVALAQALRGALRAYDVCARWGGEEFLVLLPATARQGALEVGEKLRKAAAALSVPAAETRVTVGLSVGLAVLERGESMDALIRRADAAMYLAKRQGGNRVEG</sequence>
<dbReference type="InterPro" id="IPR000160">
    <property type="entry name" value="GGDEF_dom"/>
</dbReference>
<organism evidence="5 6">
    <name type="scientific">Mesoterricola silvestris</name>
    <dbReference type="NCBI Taxonomy" id="2927979"/>
    <lineage>
        <taxon>Bacteria</taxon>
        <taxon>Pseudomonadati</taxon>
        <taxon>Acidobacteriota</taxon>
        <taxon>Holophagae</taxon>
        <taxon>Holophagales</taxon>
        <taxon>Holophagaceae</taxon>
        <taxon>Mesoterricola</taxon>
    </lineage>
</organism>
<dbReference type="SMART" id="SM00267">
    <property type="entry name" value="GGDEF"/>
    <property type="match status" value="1"/>
</dbReference>
<evidence type="ECO:0000256" key="1">
    <source>
        <dbReference type="ARBA" id="ARBA00012528"/>
    </source>
</evidence>
<feature type="region of interest" description="Disordered" evidence="3">
    <location>
        <begin position="1"/>
        <end position="29"/>
    </location>
</feature>
<dbReference type="PANTHER" id="PTHR45138:SF9">
    <property type="entry name" value="DIGUANYLATE CYCLASE DGCM-RELATED"/>
    <property type="match status" value="1"/>
</dbReference>
<gene>
    <name evidence="5" type="ORF">METEAL_35420</name>
</gene>
<dbReference type="Gene3D" id="3.30.70.270">
    <property type="match status" value="1"/>
</dbReference>
<accession>A0AA48H1M6</accession>
<dbReference type="GO" id="GO:0005886">
    <property type="term" value="C:plasma membrane"/>
    <property type="evidence" value="ECO:0007669"/>
    <property type="project" value="TreeGrafter"/>
</dbReference>
<name>A0AA48H1M6_9BACT</name>
<dbReference type="PANTHER" id="PTHR45138">
    <property type="entry name" value="REGULATORY COMPONENTS OF SENSORY TRANSDUCTION SYSTEM"/>
    <property type="match status" value="1"/>
</dbReference>
<proteinExistence type="predicted"/>
<dbReference type="FunFam" id="3.30.70.270:FF:000001">
    <property type="entry name" value="Diguanylate cyclase domain protein"/>
    <property type="match status" value="1"/>
</dbReference>
<feature type="domain" description="GGDEF" evidence="4">
    <location>
        <begin position="124"/>
        <end position="253"/>
    </location>
</feature>
<keyword evidence="6" id="KW-1185">Reference proteome</keyword>
<dbReference type="AlphaFoldDB" id="A0AA48H1M6"/>
<dbReference type="InterPro" id="IPR050469">
    <property type="entry name" value="Diguanylate_Cyclase"/>
</dbReference>
<dbReference type="PROSITE" id="PS50887">
    <property type="entry name" value="GGDEF"/>
    <property type="match status" value="1"/>
</dbReference>
<dbReference type="EC" id="2.7.7.65" evidence="1"/>
<dbReference type="GO" id="GO:0052621">
    <property type="term" value="F:diguanylate cyclase activity"/>
    <property type="evidence" value="ECO:0007669"/>
    <property type="project" value="UniProtKB-EC"/>
</dbReference>
<dbReference type="GO" id="GO:1902201">
    <property type="term" value="P:negative regulation of bacterial-type flagellum-dependent cell motility"/>
    <property type="evidence" value="ECO:0007669"/>
    <property type="project" value="TreeGrafter"/>
</dbReference>